<dbReference type="Proteomes" id="UP000294848">
    <property type="component" value="Unassembled WGS sequence"/>
</dbReference>
<sequence length="618" mass="70993">MFVKGNTILYNFRASLIDKAMEIVKPKDILKANPYLAFLGGESLAKFIMYVLRFNRLNKIYGQIADKEGIEFIDELIRILEIKYEFDEKELKKIPAKGPFIVVANHPFGGLDGILLIKMLSEVRPDVKVMANFLLKKIEPISDFFLAVNPFENQQETRAGFGGIKQAMKHLKDGGGLCIFPAGEVSGYQANNKISDRQWQYAALKFIKHSKVPVVPVYFGGHNSRFFHLIGRINPNLQQVRLPSELLNKKRKPVKVRIGSAIRVEEQTAFPEVYQFGRYLRAKTYSLCSRMEVKRYFNYSLKRKKKPEPIAEAASTEKIRSEIAALSSECLLFKVKNFAVYCAAANAIPNLLYEIGRLREITFREVGEGTNRSIDLDEFDLYYHQLFIWDEEASCLVGAYRIGKGADILHDYGVRGFYVQSLFRLKESFIPVLEQSLELGRSFVVKAYQRQPMPLFLLWKGILYFLLKNPEYRYLIGPVSISDDYSKTSKELIIKFIMSHHFGWQNARHVVPRKAYKFKSQDPNMNVIMENLNDINKLDRFIGDVDQLNTGLPVLLKKYIKLNAKIIGFNVDPKFNNCLDGLILLDVYDVPKNTIESLSKEANDGSILNRFYSSREHA</sequence>
<comment type="pathway">
    <text evidence="1">Lipid metabolism.</text>
</comment>
<dbReference type="SUPFAM" id="SSF55729">
    <property type="entry name" value="Acyl-CoA N-acyltransferases (Nat)"/>
    <property type="match status" value="1"/>
</dbReference>
<name>A0A4R6GUZ2_9BACT</name>
<dbReference type="GO" id="GO:0016746">
    <property type="term" value="F:acyltransferase activity"/>
    <property type="evidence" value="ECO:0007669"/>
    <property type="project" value="UniProtKB-KW"/>
</dbReference>
<dbReference type="CDD" id="cd07986">
    <property type="entry name" value="LPLAT_ACT14924-like"/>
    <property type="match status" value="1"/>
</dbReference>
<keyword evidence="3" id="KW-0808">Transferase</keyword>
<evidence type="ECO:0000256" key="5">
    <source>
        <dbReference type="ARBA" id="ARBA00023315"/>
    </source>
</evidence>
<dbReference type="InterPro" id="IPR016181">
    <property type="entry name" value="Acyl_CoA_acyltransferase"/>
</dbReference>
<evidence type="ECO:0000256" key="2">
    <source>
        <dbReference type="ARBA" id="ARBA00022516"/>
    </source>
</evidence>
<evidence type="ECO:0000313" key="8">
    <source>
        <dbReference type="Proteomes" id="UP000294848"/>
    </source>
</evidence>
<keyword evidence="2" id="KW-0444">Lipid biosynthesis</keyword>
<gene>
    <name evidence="7" type="ORF">DET52_107209</name>
</gene>
<evidence type="ECO:0000259" key="6">
    <source>
        <dbReference type="SMART" id="SM00563"/>
    </source>
</evidence>
<dbReference type="Pfam" id="PF19576">
    <property type="entry name" value="Acyltransf_2"/>
    <property type="match status" value="1"/>
</dbReference>
<protein>
    <submittedName>
        <fullName evidence="7">Putative hemolysin</fullName>
    </submittedName>
</protein>
<proteinExistence type="predicted"/>
<dbReference type="Pfam" id="PF13444">
    <property type="entry name" value="Acetyltransf_5"/>
    <property type="match status" value="1"/>
</dbReference>
<comment type="caution">
    <text evidence="7">The sequence shown here is derived from an EMBL/GenBank/DDBJ whole genome shotgun (WGS) entry which is preliminary data.</text>
</comment>
<evidence type="ECO:0000256" key="3">
    <source>
        <dbReference type="ARBA" id="ARBA00022679"/>
    </source>
</evidence>
<evidence type="ECO:0000256" key="4">
    <source>
        <dbReference type="ARBA" id="ARBA00023098"/>
    </source>
</evidence>
<evidence type="ECO:0000256" key="1">
    <source>
        <dbReference type="ARBA" id="ARBA00005189"/>
    </source>
</evidence>
<accession>A0A4R6GUZ2</accession>
<dbReference type="PANTHER" id="PTHR37323">
    <property type="entry name" value="GCN5-RELATED N-ACETYLTRANSFERASE"/>
    <property type="match status" value="1"/>
</dbReference>
<dbReference type="InterPro" id="IPR045746">
    <property type="entry name" value="ACT14924-like_Acyltransf_dom"/>
</dbReference>
<dbReference type="SMART" id="SM00563">
    <property type="entry name" value="PlsC"/>
    <property type="match status" value="1"/>
</dbReference>
<organism evidence="7 8">
    <name type="scientific">Sunxiuqinia elliptica</name>
    <dbReference type="NCBI Taxonomy" id="655355"/>
    <lineage>
        <taxon>Bacteria</taxon>
        <taxon>Pseudomonadati</taxon>
        <taxon>Bacteroidota</taxon>
        <taxon>Bacteroidia</taxon>
        <taxon>Marinilabiliales</taxon>
        <taxon>Prolixibacteraceae</taxon>
        <taxon>Sunxiuqinia</taxon>
    </lineage>
</organism>
<reference evidence="7 8" key="1">
    <citation type="submission" date="2019-03" db="EMBL/GenBank/DDBJ databases">
        <title>Freshwater and sediment microbial communities from various areas in North America, analyzing microbe dynamics in response to fracking.</title>
        <authorList>
            <person name="Lamendella R."/>
        </authorList>
    </citation>
    <scope>NUCLEOTIDE SEQUENCE [LARGE SCALE GENOMIC DNA]</scope>
    <source>
        <strain evidence="7 8">114D</strain>
    </source>
</reference>
<keyword evidence="5" id="KW-0012">Acyltransferase</keyword>
<keyword evidence="4" id="KW-0443">Lipid metabolism</keyword>
<evidence type="ECO:0000313" key="7">
    <source>
        <dbReference type="EMBL" id="TDN99077.1"/>
    </source>
</evidence>
<dbReference type="SUPFAM" id="SSF69593">
    <property type="entry name" value="Glycerol-3-phosphate (1)-acyltransferase"/>
    <property type="match status" value="1"/>
</dbReference>
<dbReference type="EMBL" id="SNWI01000007">
    <property type="protein sequence ID" value="TDN99077.1"/>
    <property type="molecule type" value="Genomic_DNA"/>
</dbReference>
<dbReference type="PANTHER" id="PTHR37323:SF1">
    <property type="entry name" value="L-ORNITHINE N(ALPHA)-ACYLTRANSFERASE"/>
    <property type="match status" value="1"/>
</dbReference>
<dbReference type="InterPro" id="IPR052351">
    <property type="entry name" value="Ornithine_N-alpha-AT"/>
</dbReference>
<feature type="domain" description="Phospholipid/glycerol acyltransferase" evidence="6">
    <location>
        <begin position="100"/>
        <end position="222"/>
    </location>
</feature>
<dbReference type="AlphaFoldDB" id="A0A4R6GUZ2"/>
<dbReference type="InterPro" id="IPR002123">
    <property type="entry name" value="Plipid/glycerol_acylTrfase"/>
</dbReference>
<dbReference type="GO" id="GO:0006629">
    <property type="term" value="P:lipid metabolic process"/>
    <property type="evidence" value="ECO:0007669"/>
    <property type="project" value="UniProtKB-KW"/>
</dbReference>